<dbReference type="AlphaFoldDB" id="A0A915M6J7"/>
<reference evidence="2" key="1">
    <citation type="submission" date="2022-11" db="UniProtKB">
        <authorList>
            <consortium name="WormBaseParasite"/>
        </authorList>
    </citation>
    <scope>IDENTIFICATION</scope>
</reference>
<name>A0A915M6J7_MELJA</name>
<proteinExistence type="predicted"/>
<protein>
    <submittedName>
        <fullName evidence="2">Uncharacterized protein</fullName>
    </submittedName>
</protein>
<dbReference type="Proteomes" id="UP000887561">
    <property type="component" value="Unplaced"/>
</dbReference>
<evidence type="ECO:0000313" key="1">
    <source>
        <dbReference type="Proteomes" id="UP000887561"/>
    </source>
</evidence>
<evidence type="ECO:0000313" key="2">
    <source>
        <dbReference type="WBParaSite" id="scaffold2806_cov191.g5459"/>
    </source>
</evidence>
<sequence>MASRFQVSSVNKEAPIATINIENDDSNYFQQSKDVVVRPTTTIPTRNPEVQIRVFNVDSQQIPAEEEDDDPLLYHDEEVDNGNDGIVQGRGVLEFLVGKEG</sequence>
<accession>A0A915M6J7</accession>
<keyword evidence="1" id="KW-1185">Reference proteome</keyword>
<dbReference type="WBParaSite" id="scaffold2806_cov191.g5459">
    <property type="protein sequence ID" value="scaffold2806_cov191.g5459"/>
    <property type="gene ID" value="scaffold2806_cov191.g5459"/>
</dbReference>
<organism evidence="1 2">
    <name type="scientific">Meloidogyne javanica</name>
    <name type="common">Root-knot nematode worm</name>
    <dbReference type="NCBI Taxonomy" id="6303"/>
    <lineage>
        <taxon>Eukaryota</taxon>
        <taxon>Metazoa</taxon>
        <taxon>Ecdysozoa</taxon>
        <taxon>Nematoda</taxon>
        <taxon>Chromadorea</taxon>
        <taxon>Rhabditida</taxon>
        <taxon>Tylenchina</taxon>
        <taxon>Tylenchomorpha</taxon>
        <taxon>Tylenchoidea</taxon>
        <taxon>Meloidogynidae</taxon>
        <taxon>Meloidogyninae</taxon>
        <taxon>Meloidogyne</taxon>
        <taxon>Meloidogyne incognita group</taxon>
    </lineage>
</organism>